<evidence type="ECO:0000313" key="1">
    <source>
        <dbReference type="Proteomes" id="UP000095287"/>
    </source>
</evidence>
<organism evidence="1 2">
    <name type="scientific">Steinernema glaseri</name>
    <dbReference type="NCBI Taxonomy" id="37863"/>
    <lineage>
        <taxon>Eukaryota</taxon>
        <taxon>Metazoa</taxon>
        <taxon>Ecdysozoa</taxon>
        <taxon>Nematoda</taxon>
        <taxon>Chromadorea</taxon>
        <taxon>Rhabditida</taxon>
        <taxon>Tylenchina</taxon>
        <taxon>Panagrolaimomorpha</taxon>
        <taxon>Strongyloidoidea</taxon>
        <taxon>Steinernematidae</taxon>
        <taxon>Steinernema</taxon>
    </lineage>
</organism>
<evidence type="ECO:0000313" key="2">
    <source>
        <dbReference type="WBParaSite" id="L893_g30063.t1"/>
    </source>
</evidence>
<reference evidence="2" key="1">
    <citation type="submission" date="2016-11" db="UniProtKB">
        <authorList>
            <consortium name="WormBaseParasite"/>
        </authorList>
    </citation>
    <scope>IDENTIFICATION</scope>
</reference>
<protein>
    <submittedName>
        <fullName evidence="2">Ovule protein</fullName>
    </submittedName>
</protein>
<dbReference type="WBParaSite" id="L893_g30063.t1">
    <property type="protein sequence ID" value="L893_g30063.t1"/>
    <property type="gene ID" value="L893_g30063"/>
</dbReference>
<sequence>MASIIKHRSIEIKCKNILRTIFFYILESETRDPKDFKDTIFFPKFGTYRTYATMYTMPAFRFKLSSIVSHLEPKTKDILANFQPLHL</sequence>
<dbReference type="AlphaFoldDB" id="A0A1I7ZVQ2"/>
<dbReference type="Proteomes" id="UP000095287">
    <property type="component" value="Unplaced"/>
</dbReference>
<proteinExistence type="predicted"/>
<name>A0A1I7ZVQ2_9BILA</name>
<accession>A0A1I7ZVQ2</accession>
<keyword evidence="1" id="KW-1185">Reference proteome</keyword>